<dbReference type="Pfam" id="PF14846">
    <property type="entry name" value="DUF4485"/>
    <property type="match status" value="1"/>
</dbReference>
<reference evidence="4" key="1">
    <citation type="journal article" date="2021" name="Cell">
        <title>Tracing the genetic footprints of vertebrate landing in non-teleost ray-finned fishes.</title>
        <authorList>
            <person name="Bi X."/>
            <person name="Wang K."/>
            <person name="Yang L."/>
            <person name="Pan H."/>
            <person name="Jiang H."/>
            <person name="Wei Q."/>
            <person name="Fang M."/>
            <person name="Yu H."/>
            <person name="Zhu C."/>
            <person name="Cai Y."/>
            <person name="He Y."/>
            <person name="Gan X."/>
            <person name="Zeng H."/>
            <person name="Yu D."/>
            <person name="Zhu Y."/>
            <person name="Jiang H."/>
            <person name="Qiu Q."/>
            <person name="Yang H."/>
            <person name="Zhang Y.E."/>
            <person name="Wang W."/>
            <person name="Zhu M."/>
            <person name="He S."/>
            <person name="Zhang G."/>
        </authorList>
    </citation>
    <scope>NUCLEOTIDE SEQUENCE</scope>
    <source>
        <strain evidence="4">Allg_001</strain>
    </source>
</reference>
<keyword evidence="5" id="KW-1185">Reference proteome</keyword>
<comment type="caution">
    <text evidence="4">The sequence shown here is derived from an EMBL/GenBank/DDBJ whole genome shotgun (WGS) entry which is preliminary data.</text>
</comment>
<evidence type="ECO:0000256" key="2">
    <source>
        <dbReference type="SAM" id="MobiDB-lite"/>
    </source>
</evidence>
<feature type="coiled-coil region" evidence="1">
    <location>
        <begin position="626"/>
        <end position="707"/>
    </location>
</feature>
<feature type="domain" description="DUF4485" evidence="3">
    <location>
        <begin position="11"/>
        <end position="96"/>
    </location>
</feature>
<feature type="coiled-coil region" evidence="1">
    <location>
        <begin position="1082"/>
        <end position="1113"/>
    </location>
</feature>
<evidence type="ECO:0000313" key="4">
    <source>
        <dbReference type="EMBL" id="MBN3314227.1"/>
    </source>
</evidence>
<dbReference type="EMBL" id="JAAWVO010014709">
    <property type="protein sequence ID" value="MBN3314227.1"/>
    <property type="molecule type" value="Genomic_DNA"/>
</dbReference>
<sequence length="1212" mass="139715">MSSQEDTWEKLDSEFDHYLVDMKPYVLKLPHTSERQRCALWIKKLCDPSGSGAGIMGRKNRNLYARLLLHMLRRGVLEGPFTHRPEPGSLKTLPTYMSIYFDEPLCGRPLEQGSVRLPDWVTGELGPNEEPWSSPPRERLLSPASAPRAHRLKSSLVIAEVLGGTEVPSHAEPYRLAKCRIRLVPENTTSPDGIRTHCRITLSMPTPIQLGKKKRKIYEGLMHCLVFQIENPRYLREKPIPLSPISLKASLGKNSTFCDDQTSVHTHEKELEMKTKVLEARCHEEKLKMQQKHDADVQKILDRKNNEIEELKTLYRNKQKESEETIRKLEKKVQSLVRESQVIRESKEQQIAELKKISDQSADSLKNEWEKKLHNAVAEMEQEKFELQKKHTENIQELLDDTNARLAKMEAEYGAQTQATVGQEGGAGLWYTLYISGELHLGVLGRLTIFPNAENREIWVWHFLGQGGDQMVKELEARVQQLTVEVESSNALRQKVSQEKAELEIQVAGISAELQEACRRNNSLLKEKDQLSEQHEQSVRRMQTKRDADLSHLQQEHALSAAKASEVIEELEKMVTQLKQELRDTEHRRQKQLREQESKFHQETSNLEHIHDKKVRALQSEADRDKADAMKKMGKLEEALREKEEQLGRLAGQQKLQAQQAEQALEQFRRQVELSSEKAYSDMKQQMEKVEADLARSKCLREKQSKEFTWQLEELKQRYEQQLGPVQLPFIGGDPQIDLPTGWGAQQWHSKGYTIHHWAHSMDDQAVFVLRSGFATALRDAEWVHTNAHHCRGCLAMSDSLAVTPEAGGDNHIRLMTGRCDGIVELKLEHEQEKTHLFQQHNAEKDSLVQDHEREIENLEKQSRAAMLQHESQTQEWRKRDTQAVAALEAQVQRLREELVRAGAQRKQQLLELSLQREEERQRATQEQEAALGRLRAEMDRARVDLERAHAAERQAGLEQTNSRLKQIEKEYSQKLAKSSQTITELQTSLSTVREESRQRQRAAENQLQETAARWEEERRQLLRDHEREIRALQDKIENLQSLLNSTEKKLLNKELEHQEQVTRVRQECEMKIKGLMPAALRQELEDTIASLKSQASRSSRELRQHAQAAKEQAKVYSMLNREEKKNNVSGVGSRVTPEEGSTAETLCFFSSLFAISAKWHGASLKPFQTSMKILGYKKHFLNLTFLLKNPHLCIYGALSKVSCRFSPRQPN</sequence>
<feature type="compositionally biased region" description="Basic and acidic residues" evidence="2">
    <location>
        <begin position="993"/>
        <end position="1003"/>
    </location>
</feature>
<feature type="region of interest" description="Disordered" evidence="2">
    <location>
        <begin position="126"/>
        <end position="145"/>
    </location>
</feature>
<dbReference type="PANTHER" id="PTHR18871">
    <property type="entry name" value="CENTROSOMAL PROTEIN OF 112 KDA"/>
    <property type="match status" value="1"/>
</dbReference>
<organism evidence="4 5">
    <name type="scientific">Atractosteus spatula</name>
    <name type="common">Alligator gar</name>
    <name type="synonym">Lepisosteus spatula</name>
    <dbReference type="NCBI Taxonomy" id="7917"/>
    <lineage>
        <taxon>Eukaryota</taxon>
        <taxon>Metazoa</taxon>
        <taxon>Chordata</taxon>
        <taxon>Craniata</taxon>
        <taxon>Vertebrata</taxon>
        <taxon>Euteleostomi</taxon>
        <taxon>Actinopterygii</taxon>
        <taxon>Neopterygii</taxon>
        <taxon>Holostei</taxon>
        <taxon>Semionotiformes</taxon>
        <taxon>Lepisosteidae</taxon>
        <taxon>Atractosteus</taxon>
    </lineage>
</organism>
<feature type="coiled-coil region" evidence="1">
    <location>
        <begin position="301"/>
        <end position="419"/>
    </location>
</feature>
<gene>
    <name evidence="4" type="primary">Cep112</name>
    <name evidence="4" type="ORF">GTO95_0013040</name>
</gene>
<feature type="non-terminal residue" evidence="4">
    <location>
        <position position="1"/>
    </location>
</feature>
<dbReference type="InterPro" id="IPR027831">
    <property type="entry name" value="DUF4485"/>
</dbReference>
<evidence type="ECO:0000313" key="5">
    <source>
        <dbReference type="Proteomes" id="UP000736164"/>
    </source>
</evidence>
<protein>
    <submittedName>
        <fullName evidence="4">CE112 protein</fullName>
    </submittedName>
</protein>
<dbReference type="AlphaFoldDB" id="A0A8J7T862"/>
<accession>A0A8J7T862</accession>
<feature type="coiled-coil region" evidence="1">
    <location>
        <begin position="472"/>
        <end position="595"/>
    </location>
</feature>
<dbReference type="Proteomes" id="UP000736164">
    <property type="component" value="Unassembled WGS sequence"/>
</dbReference>
<proteinExistence type="predicted"/>
<feature type="compositionally biased region" description="Polar residues" evidence="2">
    <location>
        <begin position="980"/>
        <end position="992"/>
    </location>
</feature>
<dbReference type="PANTHER" id="PTHR18871:SF2">
    <property type="entry name" value="CENTROSOMAL PROTEIN OF 112 KDA"/>
    <property type="match status" value="1"/>
</dbReference>
<evidence type="ECO:0000256" key="1">
    <source>
        <dbReference type="SAM" id="Coils"/>
    </source>
</evidence>
<name>A0A8J7T862_ATRSP</name>
<feature type="non-terminal residue" evidence="4">
    <location>
        <position position="1212"/>
    </location>
</feature>
<feature type="region of interest" description="Disordered" evidence="2">
    <location>
        <begin position="980"/>
        <end position="1009"/>
    </location>
</feature>
<dbReference type="InterPro" id="IPR055310">
    <property type="entry name" value="CEP112"/>
</dbReference>
<keyword evidence="1" id="KW-0175">Coiled coil</keyword>
<evidence type="ECO:0000259" key="3">
    <source>
        <dbReference type="Pfam" id="PF14846"/>
    </source>
</evidence>